<keyword evidence="7" id="KW-0175">Coiled coil</keyword>
<dbReference type="GO" id="GO:0000776">
    <property type="term" value="C:kinetochore"/>
    <property type="evidence" value="ECO:0007669"/>
    <property type="project" value="InterPro"/>
</dbReference>
<dbReference type="AlphaFoldDB" id="H8X8Q5"/>
<dbReference type="GO" id="GO:0005634">
    <property type="term" value="C:nucleus"/>
    <property type="evidence" value="ECO:0007669"/>
    <property type="project" value="UniProtKB-SubCell"/>
</dbReference>
<dbReference type="GeneID" id="14541646"/>
<keyword evidence="6" id="KW-0137">Centromere</keyword>
<dbReference type="InterPro" id="IPR018464">
    <property type="entry name" value="CENP-O"/>
</dbReference>
<keyword evidence="5" id="KW-0539">Nucleus</keyword>
<evidence type="ECO:0000256" key="6">
    <source>
        <dbReference type="ARBA" id="ARBA00023328"/>
    </source>
</evidence>
<name>H8X8Q5_CANO9</name>
<dbReference type="Pfam" id="PF09496">
    <property type="entry name" value="CENP-O"/>
    <property type="match status" value="1"/>
</dbReference>
<dbReference type="eggNOG" id="ENOG502RXWX">
    <property type="taxonomic scope" value="Eukaryota"/>
</dbReference>
<evidence type="ECO:0000313" key="9">
    <source>
        <dbReference type="Proteomes" id="UP000005018"/>
    </source>
</evidence>
<dbReference type="Proteomes" id="UP000005018">
    <property type="component" value="Chromosome 6"/>
</dbReference>
<keyword evidence="9" id="KW-1185">Reference proteome</keyword>
<comment type="similarity">
    <text evidence="3">Belongs to the CENP-O/MCM21 family.</text>
</comment>
<keyword evidence="4" id="KW-0158">Chromosome</keyword>
<dbReference type="HOGENOM" id="CLU_067142_0_0_1"/>
<proteinExistence type="inferred from homology"/>
<dbReference type="OrthoDB" id="10050372at2759"/>
<dbReference type="EMBL" id="HE681724">
    <property type="protein sequence ID" value="CCG24530.1"/>
    <property type="molecule type" value="Genomic_DNA"/>
</dbReference>
<sequence>MNEYEQLQQEINLLERNIVDIQEDLELLSKNESILQQEVTSLKQIQEEQNRQPADGHHEEVPIIKHTYFDPSIAQFFEDTEGSPPIELIDEQIIEKADTKENIMYENILRMGGITAFPISKHAFPKDEVLGIRFDIFSTKSRSYKQPHYAILLKGRYKSEALHWRIHKTTLPVHVPLDRYQQELQETNDLDKFVNQIYMYLAKDNEKRETGS</sequence>
<dbReference type="RefSeq" id="XP_003870659.1">
    <property type="nucleotide sequence ID" value="XM_003870610.1"/>
</dbReference>
<evidence type="ECO:0000256" key="7">
    <source>
        <dbReference type="SAM" id="Coils"/>
    </source>
</evidence>
<evidence type="ECO:0000256" key="2">
    <source>
        <dbReference type="ARBA" id="ARBA00004584"/>
    </source>
</evidence>
<evidence type="ECO:0000313" key="8">
    <source>
        <dbReference type="EMBL" id="CCG24530.1"/>
    </source>
</evidence>
<evidence type="ECO:0000256" key="5">
    <source>
        <dbReference type="ARBA" id="ARBA00023242"/>
    </source>
</evidence>
<accession>H8X8Q5</accession>
<gene>
    <name evidence="8" type="ORF">CORT_0F03060</name>
</gene>
<evidence type="ECO:0000256" key="4">
    <source>
        <dbReference type="ARBA" id="ARBA00022454"/>
    </source>
</evidence>
<reference evidence="8 9" key="1">
    <citation type="journal article" date="2012" name="PLoS ONE">
        <title>Sequence and analysis of the genome of the pathogenic yeast Candida orthopsilosis.</title>
        <authorList>
            <person name="Riccombeni A."/>
            <person name="Vidanes G."/>
            <person name="Proux-Wera E."/>
            <person name="Wolfe K.H."/>
            <person name="Butler G."/>
        </authorList>
    </citation>
    <scope>NUCLEOTIDE SEQUENCE [LARGE SCALE GENOMIC DNA]</scope>
    <source>
        <strain evidence="8 9">Co 90-125</strain>
    </source>
</reference>
<feature type="coiled-coil region" evidence="7">
    <location>
        <begin position="4"/>
        <end position="38"/>
    </location>
</feature>
<organism evidence="8 9">
    <name type="scientific">Candida orthopsilosis (strain 90-125)</name>
    <name type="common">Yeast</name>
    <dbReference type="NCBI Taxonomy" id="1136231"/>
    <lineage>
        <taxon>Eukaryota</taxon>
        <taxon>Fungi</taxon>
        <taxon>Dikarya</taxon>
        <taxon>Ascomycota</taxon>
        <taxon>Saccharomycotina</taxon>
        <taxon>Pichiomycetes</taxon>
        <taxon>Debaryomycetaceae</taxon>
        <taxon>Candida/Lodderomyces clade</taxon>
        <taxon>Candida</taxon>
    </lineage>
</organism>
<evidence type="ECO:0000256" key="1">
    <source>
        <dbReference type="ARBA" id="ARBA00004123"/>
    </source>
</evidence>
<comment type="subcellular location">
    <subcellularLocation>
        <location evidence="2">Chromosome</location>
        <location evidence="2">Centromere</location>
    </subcellularLocation>
    <subcellularLocation>
        <location evidence="1">Nucleus</location>
    </subcellularLocation>
</comment>
<protein>
    <submittedName>
        <fullName evidence="8">Ctf5 protein</fullName>
    </submittedName>
</protein>
<dbReference type="KEGG" id="cot:CORT_0F03060"/>
<evidence type="ECO:0000256" key="3">
    <source>
        <dbReference type="ARBA" id="ARBA00007321"/>
    </source>
</evidence>